<keyword evidence="3" id="KW-1185">Reference proteome</keyword>
<comment type="caution">
    <text evidence="2">The sequence shown here is derived from an EMBL/GenBank/DDBJ whole genome shotgun (WGS) entry which is preliminary data.</text>
</comment>
<dbReference type="AlphaFoldDB" id="A0A917VQG1"/>
<dbReference type="Proteomes" id="UP000645217">
    <property type="component" value="Unassembled WGS sequence"/>
</dbReference>
<evidence type="ECO:0000313" key="3">
    <source>
        <dbReference type="Proteomes" id="UP000645217"/>
    </source>
</evidence>
<reference evidence="2" key="2">
    <citation type="submission" date="2020-09" db="EMBL/GenBank/DDBJ databases">
        <authorList>
            <person name="Sun Q."/>
            <person name="Ohkuma M."/>
        </authorList>
    </citation>
    <scope>NUCLEOTIDE SEQUENCE</scope>
    <source>
        <strain evidence="2">JCM 13064</strain>
    </source>
</reference>
<dbReference type="EMBL" id="BMNT01000031">
    <property type="protein sequence ID" value="GGL03961.1"/>
    <property type="molecule type" value="Genomic_DNA"/>
</dbReference>
<organism evidence="2 3">
    <name type="scientific">Sphaerisporangium melleum</name>
    <dbReference type="NCBI Taxonomy" id="321316"/>
    <lineage>
        <taxon>Bacteria</taxon>
        <taxon>Bacillati</taxon>
        <taxon>Actinomycetota</taxon>
        <taxon>Actinomycetes</taxon>
        <taxon>Streptosporangiales</taxon>
        <taxon>Streptosporangiaceae</taxon>
        <taxon>Sphaerisporangium</taxon>
    </lineage>
</organism>
<evidence type="ECO:0000256" key="1">
    <source>
        <dbReference type="SAM" id="MobiDB-lite"/>
    </source>
</evidence>
<gene>
    <name evidence="2" type="ORF">GCM10007964_52590</name>
</gene>
<reference evidence="2" key="1">
    <citation type="journal article" date="2014" name="Int. J. Syst. Evol. Microbiol.">
        <title>Complete genome sequence of Corynebacterium casei LMG S-19264T (=DSM 44701T), isolated from a smear-ripened cheese.</title>
        <authorList>
            <consortium name="US DOE Joint Genome Institute (JGI-PGF)"/>
            <person name="Walter F."/>
            <person name="Albersmeier A."/>
            <person name="Kalinowski J."/>
            <person name="Ruckert C."/>
        </authorList>
    </citation>
    <scope>NUCLEOTIDE SEQUENCE</scope>
    <source>
        <strain evidence="2">JCM 13064</strain>
    </source>
</reference>
<evidence type="ECO:0000313" key="2">
    <source>
        <dbReference type="EMBL" id="GGL03961.1"/>
    </source>
</evidence>
<name>A0A917VQG1_9ACTN</name>
<accession>A0A917VQG1</accession>
<protein>
    <submittedName>
        <fullName evidence="2">Uncharacterized protein</fullName>
    </submittedName>
</protein>
<sequence>MCPSRLDVCPSRPLAALTTVEASSSLRATFGRLDLTTRPTSCQKIFDPFGGLASASNINRLRRPQREPRTVENSSKTRSKTSDPFAVRGGIPAFMAGVARHAGPAPWPAIGG</sequence>
<proteinExistence type="predicted"/>
<feature type="region of interest" description="Disordered" evidence="1">
    <location>
        <begin position="56"/>
        <end position="86"/>
    </location>
</feature>